<keyword evidence="1" id="KW-0812">Transmembrane</keyword>
<keyword evidence="1" id="KW-1133">Transmembrane helix</keyword>
<gene>
    <name evidence="2" type="ORF">PVAP13_3NG209901</name>
</gene>
<name>A0A8T0UIG1_PANVG</name>
<dbReference type="EMBL" id="CM029042">
    <property type="protein sequence ID" value="KAG2620683.1"/>
    <property type="molecule type" value="Genomic_DNA"/>
</dbReference>
<evidence type="ECO:0000313" key="2">
    <source>
        <dbReference type="EMBL" id="KAG2620683.1"/>
    </source>
</evidence>
<evidence type="ECO:0000256" key="1">
    <source>
        <dbReference type="SAM" id="Phobius"/>
    </source>
</evidence>
<dbReference type="Proteomes" id="UP000823388">
    <property type="component" value="Chromosome 3N"/>
</dbReference>
<evidence type="ECO:0000313" key="3">
    <source>
        <dbReference type="Proteomes" id="UP000823388"/>
    </source>
</evidence>
<feature type="transmembrane region" description="Helical" evidence="1">
    <location>
        <begin position="55"/>
        <end position="79"/>
    </location>
</feature>
<comment type="caution">
    <text evidence="2">The sequence shown here is derived from an EMBL/GenBank/DDBJ whole genome shotgun (WGS) entry which is preliminary data.</text>
</comment>
<proteinExistence type="predicted"/>
<organism evidence="2 3">
    <name type="scientific">Panicum virgatum</name>
    <name type="common">Blackwell switchgrass</name>
    <dbReference type="NCBI Taxonomy" id="38727"/>
    <lineage>
        <taxon>Eukaryota</taxon>
        <taxon>Viridiplantae</taxon>
        <taxon>Streptophyta</taxon>
        <taxon>Embryophyta</taxon>
        <taxon>Tracheophyta</taxon>
        <taxon>Spermatophyta</taxon>
        <taxon>Magnoliopsida</taxon>
        <taxon>Liliopsida</taxon>
        <taxon>Poales</taxon>
        <taxon>Poaceae</taxon>
        <taxon>PACMAD clade</taxon>
        <taxon>Panicoideae</taxon>
        <taxon>Panicodae</taxon>
        <taxon>Paniceae</taxon>
        <taxon>Panicinae</taxon>
        <taxon>Panicum</taxon>
        <taxon>Panicum sect. Hiantes</taxon>
    </lineage>
</organism>
<reference evidence="2" key="1">
    <citation type="submission" date="2020-05" db="EMBL/GenBank/DDBJ databases">
        <title>WGS assembly of Panicum virgatum.</title>
        <authorList>
            <person name="Lovell J.T."/>
            <person name="Jenkins J."/>
            <person name="Shu S."/>
            <person name="Juenger T.E."/>
            <person name="Schmutz J."/>
        </authorList>
    </citation>
    <scope>NUCLEOTIDE SEQUENCE</scope>
    <source>
        <strain evidence="2">AP13</strain>
    </source>
</reference>
<keyword evidence="1" id="KW-0472">Membrane</keyword>
<protein>
    <submittedName>
        <fullName evidence="2">Uncharacterized protein</fullName>
    </submittedName>
</protein>
<keyword evidence="3" id="KW-1185">Reference proteome</keyword>
<accession>A0A8T0UIG1</accession>
<sequence length="123" mass="14153">MFLNYCTIYLNLVVPICISKNLMYYGNPPYLYCKLWISASSRQKQSYDLCGSLCYWQAIAPFLIAICGISVFAQSYLLLYMYSCSNFHSLQIQEKGPHQIRSELLFFVPYNPLNTGQEASSQT</sequence>
<dbReference type="AlphaFoldDB" id="A0A8T0UIG1"/>